<protein>
    <submittedName>
        <fullName evidence="1">Uncharacterized protein</fullName>
    </submittedName>
</protein>
<dbReference type="AlphaFoldDB" id="A0A9J6B363"/>
<organism evidence="1 2">
    <name type="scientific">Solanum commersonii</name>
    <name type="common">Commerson's wild potato</name>
    <name type="synonym">Commerson's nightshade</name>
    <dbReference type="NCBI Taxonomy" id="4109"/>
    <lineage>
        <taxon>Eukaryota</taxon>
        <taxon>Viridiplantae</taxon>
        <taxon>Streptophyta</taxon>
        <taxon>Embryophyta</taxon>
        <taxon>Tracheophyta</taxon>
        <taxon>Spermatophyta</taxon>
        <taxon>Magnoliopsida</taxon>
        <taxon>eudicotyledons</taxon>
        <taxon>Gunneridae</taxon>
        <taxon>Pentapetalae</taxon>
        <taxon>asterids</taxon>
        <taxon>lamiids</taxon>
        <taxon>Solanales</taxon>
        <taxon>Solanaceae</taxon>
        <taxon>Solanoideae</taxon>
        <taxon>Solaneae</taxon>
        <taxon>Solanum</taxon>
    </lineage>
</organism>
<sequence>MSVISTVLKIIDMSVDFSWSTSLLSSAIAAFRTITPLVAHWPHSHTAILAARASIVELKSVTASIRALLIMPKMVASSLEGVYQQNRLAAPFVVMQLE</sequence>
<dbReference type="EMBL" id="JACXVP010000001">
    <property type="protein sequence ID" value="KAG5630839.1"/>
    <property type="molecule type" value="Genomic_DNA"/>
</dbReference>
<proteinExistence type="predicted"/>
<gene>
    <name evidence="1" type="ORF">H5410_002556</name>
</gene>
<reference evidence="1 2" key="1">
    <citation type="submission" date="2020-09" db="EMBL/GenBank/DDBJ databases">
        <title>De no assembly of potato wild relative species, Solanum commersonii.</title>
        <authorList>
            <person name="Cho K."/>
        </authorList>
    </citation>
    <scope>NUCLEOTIDE SEQUENCE [LARGE SCALE GENOMIC DNA]</scope>
    <source>
        <strain evidence="1">LZ3.2</strain>
        <tissue evidence="1">Leaf</tissue>
    </source>
</reference>
<evidence type="ECO:0000313" key="1">
    <source>
        <dbReference type="EMBL" id="KAG5630839.1"/>
    </source>
</evidence>
<evidence type="ECO:0000313" key="2">
    <source>
        <dbReference type="Proteomes" id="UP000824120"/>
    </source>
</evidence>
<name>A0A9J6B363_SOLCO</name>
<accession>A0A9J6B363</accession>
<keyword evidence="2" id="KW-1185">Reference proteome</keyword>
<comment type="caution">
    <text evidence="1">The sequence shown here is derived from an EMBL/GenBank/DDBJ whole genome shotgun (WGS) entry which is preliminary data.</text>
</comment>
<dbReference type="Proteomes" id="UP000824120">
    <property type="component" value="Chromosome 1"/>
</dbReference>